<evidence type="ECO:0000313" key="2">
    <source>
        <dbReference type="Proteomes" id="UP001420932"/>
    </source>
</evidence>
<protein>
    <submittedName>
        <fullName evidence="1">Uncharacterized protein</fullName>
    </submittedName>
</protein>
<dbReference type="Proteomes" id="UP001420932">
    <property type="component" value="Unassembled WGS sequence"/>
</dbReference>
<dbReference type="EMBL" id="JBBNAF010000012">
    <property type="protein sequence ID" value="KAK9092845.1"/>
    <property type="molecule type" value="Genomic_DNA"/>
</dbReference>
<name>A0AAP0EG50_9MAGN</name>
<dbReference type="AlphaFoldDB" id="A0AAP0EG50"/>
<evidence type="ECO:0000313" key="1">
    <source>
        <dbReference type="EMBL" id="KAK9092845.1"/>
    </source>
</evidence>
<organism evidence="1 2">
    <name type="scientific">Stephania yunnanensis</name>
    <dbReference type="NCBI Taxonomy" id="152371"/>
    <lineage>
        <taxon>Eukaryota</taxon>
        <taxon>Viridiplantae</taxon>
        <taxon>Streptophyta</taxon>
        <taxon>Embryophyta</taxon>
        <taxon>Tracheophyta</taxon>
        <taxon>Spermatophyta</taxon>
        <taxon>Magnoliopsida</taxon>
        <taxon>Ranunculales</taxon>
        <taxon>Menispermaceae</taxon>
        <taxon>Menispermoideae</taxon>
        <taxon>Cissampelideae</taxon>
        <taxon>Stephania</taxon>
    </lineage>
</organism>
<comment type="caution">
    <text evidence="1">The sequence shown here is derived from an EMBL/GenBank/DDBJ whole genome shotgun (WGS) entry which is preliminary data.</text>
</comment>
<sequence length="154" mass="16901">MLIEGRAPKTEVRRTIPQGSKHEVLTAEKEPFVDIFSESQEDLITENVPEISEDGFTKSEPSCEFVVEAPFSSRSDWVPVRLFVYGGREGSVDTATPAIGSTFTNFMPWVQPQGFCPGSALDATALVDVVLILNNAPYGAVIKCTLELICEQLF</sequence>
<proteinExistence type="predicted"/>
<keyword evidence="2" id="KW-1185">Reference proteome</keyword>
<gene>
    <name evidence="1" type="ORF">Syun_027756</name>
</gene>
<reference evidence="1 2" key="1">
    <citation type="submission" date="2024-01" db="EMBL/GenBank/DDBJ databases">
        <title>Genome assemblies of Stephania.</title>
        <authorList>
            <person name="Yang L."/>
        </authorList>
    </citation>
    <scope>NUCLEOTIDE SEQUENCE [LARGE SCALE GENOMIC DNA]</scope>
    <source>
        <strain evidence="1">YNDBR</strain>
        <tissue evidence="1">Leaf</tissue>
    </source>
</reference>
<accession>A0AAP0EG50</accession>